<accession>A0A6M3M9H2</accession>
<proteinExistence type="predicted"/>
<name>A0A6M3M9H2_9ZZZZ</name>
<gene>
    <name evidence="1" type="ORF">MM171B01398_0002</name>
</gene>
<dbReference type="EMBL" id="MT143770">
    <property type="protein sequence ID" value="QJB02255.1"/>
    <property type="molecule type" value="Genomic_DNA"/>
</dbReference>
<reference evidence="1" key="1">
    <citation type="submission" date="2020-03" db="EMBL/GenBank/DDBJ databases">
        <title>The deep terrestrial virosphere.</title>
        <authorList>
            <person name="Holmfeldt K."/>
            <person name="Nilsson E."/>
            <person name="Simone D."/>
            <person name="Lopez-Fernandez M."/>
            <person name="Wu X."/>
            <person name="de Brujin I."/>
            <person name="Lundin D."/>
            <person name="Andersson A."/>
            <person name="Bertilsson S."/>
            <person name="Dopson M."/>
        </authorList>
    </citation>
    <scope>NUCLEOTIDE SEQUENCE</scope>
    <source>
        <strain evidence="1">MM171B01398</strain>
    </source>
</reference>
<protein>
    <submittedName>
        <fullName evidence="1">Uncharacterized protein</fullName>
    </submittedName>
</protein>
<sequence>MYYGLISTIEARRQLYAFEASSFPEMKQGDRRRTQKRYDRALESAEDISDPKDVEVTWEILRKGRKKKKVKKDAKRG</sequence>
<organism evidence="1">
    <name type="scientific">viral metagenome</name>
    <dbReference type="NCBI Taxonomy" id="1070528"/>
    <lineage>
        <taxon>unclassified sequences</taxon>
        <taxon>metagenomes</taxon>
        <taxon>organismal metagenomes</taxon>
    </lineage>
</organism>
<dbReference type="AlphaFoldDB" id="A0A6M3M9H2"/>
<evidence type="ECO:0000313" key="1">
    <source>
        <dbReference type="EMBL" id="QJB02255.1"/>
    </source>
</evidence>